<gene>
    <name evidence="1" type="ORF">F511_29416</name>
</gene>
<organism evidence="1 2">
    <name type="scientific">Dorcoceras hygrometricum</name>
    <dbReference type="NCBI Taxonomy" id="472368"/>
    <lineage>
        <taxon>Eukaryota</taxon>
        <taxon>Viridiplantae</taxon>
        <taxon>Streptophyta</taxon>
        <taxon>Embryophyta</taxon>
        <taxon>Tracheophyta</taxon>
        <taxon>Spermatophyta</taxon>
        <taxon>Magnoliopsida</taxon>
        <taxon>eudicotyledons</taxon>
        <taxon>Gunneridae</taxon>
        <taxon>Pentapetalae</taxon>
        <taxon>asterids</taxon>
        <taxon>lamiids</taxon>
        <taxon>Lamiales</taxon>
        <taxon>Gesneriaceae</taxon>
        <taxon>Didymocarpoideae</taxon>
        <taxon>Trichosporeae</taxon>
        <taxon>Loxocarpinae</taxon>
        <taxon>Dorcoceras</taxon>
    </lineage>
</organism>
<protein>
    <submittedName>
        <fullName evidence="1">Uncharacterized protein</fullName>
    </submittedName>
</protein>
<sequence>MEDVHDKHILLSDHLPPALTADYMHSIKTSEPKAQQFVASKISGHYMDDQLSLGGQLSLWGLRRKNSLGSRRKAAYAQRRKNNLRTGVTRLDGMNNVGNVADFAPERSKLMGRVMGSQIGGCPKSHSPKSSSYAQHIELSFRAGIMNPVLV</sequence>
<reference evidence="1 2" key="1">
    <citation type="journal article" date="2015" name="Proc. Natl. Acad. Sci. U.S.A.">
        <title>The resurrection genome of Boea hygrometrica: A blueprint for survival of dehydration.</title>
        <authorList>
            <person name="Xiao L."/>
            <person name="Yang G."/>
            <person name="Zhang L."/>
            <person name="Yang X."/>
            <person name="Zhao S."/>
            <person name="Ji Z."/>
            <person name="Zhou Q."/>
            <person name="Hu M."/>
            <person name="Wang Y."/>
            <person name="Chen M."/>
            <person name="Xu Y."/>
            <person name="Jin H."/>
            <person name="Xiao X."/>
            <person name="Hu G."/>
            <person name="Bao F."/>
            <person name="Hu Y."/>
            <person name="Wan P."/>
            <person name="Li L."/>
            <person name="Deng X."/>
            <person name="Kuang T."/>
            <person name="Xiang C."/>
            <person name="Zhu J.K."/>
            <person name="Oliver M.J."/>
            <person name="He Y."/>
        </authorList>
    </citation>
    <scope>NUCLEOTIDE SEQUENCE [LARGE SCALE GENOMIC DNA]</scope>
    <source>
        <strain evidence="2">cv. XS01</strain>
    </source>
</reference>
<evidence type="ECO:0000313" key="1">
    <source>
        <dbReference type="EMBL" id="KZV28699.1"/>
    </source>
</evidence>
<dbReference type="Proteomes" id="UP000250235">
    <property type="component" value="Unassembled WGS sequence"/>
</dbReference>
<evidence type="ECO:0000313" key="2">
    <source>
        <dbReference type="Proteomes" id="UP000250235"/>
    </source>
</evidence>
<proteinExistence type="predicted"/>
<keyword evidence="2" id="KW-1185">Reference proteome</keyword>
<accession>A0A2Z7BA92</accession>
<dbReference type="AlphaFoldDB" id="A0A2Z7BA92"/>
<name>A0A2Z7BA92_9LAMI</name>
<dbReference type="EMBL" id="KV010028">
    <property type="protein sequence ID" value="KZV28699.1"/>
    <property type="molecule type" value="Genomic_DNA"/>
</dbReference>